<keyword evidence="3" id="KW-0804">Transcription</keyword>
<reference evidence="6 7" key="1">
    <citation type="submission" date="2010-10" db="EMBL/GenBank/DDBJ databases">
        <authorList>
            <consortium name="The Broad Institute Genome Sequencing Platform"/>
            <person name="Ward D."/>
            <person name="Earl A."/>
            <person name="Feldgarden M."/>
            <person name="Young S.K."/>
            <person name="Gargeya S."/>
            <person name="Zeng Q."/>
            <person name="Alvarado L."/>
            <person name="Berlin A."/>
            <person name="Bochicchio J."/>
            <person name="Chapman S.B."/>
            <person name="Chen Z."/>
            <person name="Freedman E."/>
            <person name="Gellesch M."/>
            <person name="Goldberg J."/>
            <person name="Griggs A."/>
            <person name="Gujja S."/>
            <person name="Heilman E."/>
            <person name="Heiman D."/>
            <person name="Howarth C."/>
            <person name="Mehta T."/>
            <person name="Neiman D."/>
            <person name="Pearson M."/>
            <person name="Roberts A."/>
            <person name="Saif S."/>
            <person name="Shea T."/>
            <person name="Shenoy N."/>
            <person name="Sisk P."/>
            <person name="Stolte C."/>
            <person name="Sykes S."/>
            <person name="White J."/>
            <person name="Yandava C."/>
            <person name="Allen-Vercoe E."/>
            <person name="Sibley C."/>
            <person name="Ambrose C.E."/>
            <person name="Strauss J."/>
            <person name="Daigneault M."/>
            <person name="Haas B."/>
            <person name="Nusbaum C."/>
            <person name="Birren B."/>
        </authorList>
    </citation>
    <scope>NUCLEOTIDE SEQUENCE [LARGE SCALE GENOMIC DNA]</scope>
    <source>
        <strain evidence="6 7">3_1_6</strain>
    </source>
</reference>
<dbReference type="InterPro" id="IPR005471">
    <property type="entry name" value="Tscrpt_reg_IclR_N"/>
</dbReference>
<dbReference type="Pfam" id="PF01614">
    <property type="entry name" value="IclR_C"/>
    <property type="match status" value="1"/>
</dbReference>
<dbReference type="EMBL" id="ADCP02000005">
    <property type="protein sequence ID" value="EFV42901.2"/>
    <property type="molecule type" value="Genomic_DNA"/>
</dbReference>
<keyword evidence="1" id="KW-0805">Transcription regulation</keyword>
<dbReference type="RefSeq" id="WP_016361089.1">
    <property type="nucleotide sequence ID" value="NZ_KE150241.1"/>
</dbReference>
<dbReference type="HOGENOM" id="CLU_062618_0_1_7"/>
<feature type="domain" description="IclR-ED" evidence="5">
    <location>
        <begin position="64"/>
        <end position="246"/>
    </location>
</feature>
<dbReference type="Pfam" id="PF09339">
    <property type="entry name" value="HTH_IclR"/>
    <property type="match status" value="1"/>
</dbReference>
<dbReference type="InterPro" id="IPR036388">
    <property type="entry name" value="WH-like_DNA-bd_sf"/>
</dbReference>
<evidence type="ECO:0000259" key="5">
    <source>
        <dbReference type="PROSITE" id="PS51078"/>
    </source>
</evidence>
<dbReference type="Gene3D" id="1.10.10.10">
    <property type="entry name" value="Winged helix-like DNA-binding domain superfamily/Winged helix DNA-binding domain"/>
    <property type="match status" value="1"/>
</dbReference>
<proteinExistence type="predicted"/>
<dbReference type="SMART" id="SM00346">
    <property type="entry name" value="HTH_ICLR"/>
    <property type="match status" value="1"/>
</dbReference>
<dbReference type="eggNOG" id="COG1414">
    <property type="taxonomic scope" value="Bacteria"/>
</dbReference>
<dbReference type="GO" id="GO:0045892">
    <property type="term" value="P:negative regulation of DNA-templated transcription"/>
    <property type="evidence" value="ECO:0007669"/>
    <property type="project" value="TreeGrafter"/>
</dbReference>
<dbReference type="InterPro" id="IPR029016">
    <property type="entry name" value="GAF-like_dom_sf"/>
</dbReference>
<dbReference type="OrthoDB" id="5416964at2"/>
<evidence type="ECO:0000313" key="7">
    <source>
        <dbReference type="Proteomes" id="UP000006034"/>
    </source>
</evidence>
<dbReference type="GO" id="GO:0003700">
    <property type="term" value="F:DNA-binding transcription factor activity"/>
    <property type="evidence" value="ECO:0007669"/>
    <property type="project" value="TreeGrafter"/>
</dbReference>
<dbReference type="Proteomes" id="UP000006034">
    <property type="component" value="Unassembled WGS sequence"/>
</dbReference>
<gene>
    <name evidence="6" type="ORF">HMPREF0179_03298</name>
</gene>
<dbReference type="SUPFAM" id="SSF46785">
    <property type="entry name" value="Winged helix' DNA-binding domain"/>
    <property type="match status" value="1"/>
</dbReference>
<dbReference type="InterPro" id="IPR050707">
    <property type="entry name" value="HTH_MetabolicPath_Reg"/>
</dbReference>
<dbReference type="SUPFAM" id="SSF55781">
    <property type="entry name" value="GAF domain-like"/>
    <property type="match status" value="1"/>
</dbReference>
<protein>
    <recommendedName>
        <fullName evidence="8">IclR family transcriptional regulator, acetate operon repressor</fullName>
    </recommendedName>
</protein>
<dbReference type="PROSITE" id="PS51078">
    <property type="entry name" value="ICLR_ED"/>
    <property type="match status" value="1"/>
</dbReference>
<evidence type="ECO:0000259" key="4">
    <source>
        <dbReference type="PROSITE" id="PS51077"/>
    </source>
</evidence>
<dbReference type="PANTHER" id="PTHR30136">
    <property type="entry name" value="HELIX-TURN-HELIX TRANSCRIPTIONAL REGULATOR, ICLR FAMILY"/>
    <property type="match status" value="1"/>
</dbReference>
<keyword evidence="2" id="KW-0238">DNA-binding</keyword>
<dbReference type="PANTHER" id="PTHR30136:SF24">
    <property type="entry name" value="HTH-TYPE TRANSCRIPTIONAL REPRESSOR ALLR"/>
    <property type="match status" value="1"/>
</dbReference>
<reference evidence="6 7" key="2">
    <citation type="submission" date="2013-04" db="EMBL/GenBank/DDBJ databases">
        <title>The Genome Sequence of Bilophila wadsworthia 3_1_6.</title>
        <authorList>
            <consortium name="The Broad Institute Genomics Platform"/>
            <person name="Earl A."/>
            <person name="Ward D."/>
            <person name="Feldgarden M."/>
            <person name="Gevers D."/>
            <person name="Sibley C."/>
            <person name="Strauss J."/>
            <person name="Allen-Vercoe E."/>
            <person name="Walker B."/>
            <person name="Young S."/>
            <person name="Zeng Q."/>
            <person name="Gargeya S."/>
            <person name="Fitzgerald M."/>
            <person name="Haas B."/>
            <person name="Abouelleil A."/>
            <person name="Allen A.W."/>
            <person name="Alvarado L."/>
            <person name="Arachchi H.M."/>
            <person name="Berlin A.M."/>
            <person name="Chapman S.B."/>
            <person name="Gainer-Dewar J."/>
            <person name="Goldberg J."/>
            <person name="Griggs A."/>
            <person name="Gujja S."/>
            <person name="Hansen M."/>
            <person name="Howarth C."/>
            <person name="Imamovic A."/>
            <person name="Ireland A."/>
            <person name="Larimer J."/>
            <person name="McCowan C."/>
            <person name="Murphy C."/>
            <person name="Pearson M."/>
            <person name="Poon T.W."/>
            <person name="Priest M."/>
            <person name="Roberts A."/>
            <person name="Saif S."/>
            <person name="Shea T."/>
            <person name="Sisk P."/>
            <person name="Sykes S."/>
            <person name="Wortman J."/>
            <person name="Nusbaum C."/>
            <person name="Birren B."/>
        </authorList>
    </citation>
    <scope>NUCLEOTIDE SEQUENCE [LARGE SCALE GENOMIC DNA]</scope>
    <source>
        <strain evidence="6 7">3_1_6</strain>
    </source>
</reference>
<organism evidence="6 7">
    <name type="scientific">Bilophila wadsworthia (strain 3_1_6)</name>
    <dbReference type="NCBI Taxonomy" id="563192"/>
    <lineage>
        <taxon>Bacteria</taxon>
        <taxon>Pseudomonadati</taxon>
        <taxon>Thermodesulfobacteriota</taxon>
        <taxon>Desulfovibrionia</taxon>
        <taxon>Desulfovibrionales</taxon>
        <taxon>Desulfovibrionaceae</taxon>
        <taxon>Bilophila</taxon>
    </lineage>
</organism>
<evidence type="ECO:0000256" key="2">
    <source>
        <dbReference type="ARBA" id="ARBA00023125"/>
    </source>
</evidence>
<comment type="caution">
    <text evidence="6">The sequence shown here is derived from an EMBL/GenBank/DDBJ whole genome shotgun (WGS) entry which is preliminary data.</text>
</comment>
<accession>E5YAS7</accession>
<dbReference type="GO" id="GO:0003677">
    <property type="term" value="F:DNA binding"/>
    <property type="evidence" value="ECO:0007669"/>
    <property type="project" value="UniProtKB-KW"/>
</dbReference>
<dbReference type="Gene3D" id="3.30.450.40">
    <property type="match status" value="1"/>
</dbReference>
<evidence type="ECO:0008006" key="8">
    <source>
        <dbReference type="Google" id="ProtNLM"/>
    </source>
</evidence>
<name>E5YAS7_BILW3</name>
<dbReference type="AlphaFoldDB" id="E5YAS7"/>
<evidence type="ECO:0000256" key="3">
    <source>
        <dbReference type="ARBA" id="ARBA00023163"/>
    </source>
</evidence>
<keyword evidence="7" id="KW-1185">Reference proteome</keyword>
<sequence>MLTSSQKVFDVLEFLCANGPHKALEVSKALSLQKSSVHRFLNSLIEFGYVRKDDQTGLFSVTLKVVQLGAMVSSKIDMVETGRSYMRELVATFDQATVSFATFMDKQVLVLRREYPRNCVTRIDLSQQLPAYCTGLGKALLSTKSEEEIDEYIATVPRTAYTLHTLTDGARLKQDLLAAKEKGYAEDISEISDSLHCVAVPILTPHGGLWAISLSGHCSVIREYGVENIVKHLKKAVWDMTSGYSAAPVA</sequence>
<dbReference type="InterPro" id="IPR014757">
    <property type="entry name" value="Tscrpt_reg_IclR_C"/>
</dbReference>
<dbReference type="STRING" id="563192.HMPREF0179_03298"/>
<feature type="domain" description="HTH iclR-type" evidence="4">
    <location>
        <begin position="2"/>
        <end position="63"/>
    </location>
</feature>
<dbReference type="InterPro" id="IPR036390">
    <property type="entry name" value="WH_DNA-bd_sf"/>
</dbReference>
<dbReference type="PROSITE" id="PS51077">
    <property type="entry name" value="HTH_ICLR"/>
    <property type="match status" value="1"/>
</dbReference>
<evidence type="ECO:0000313" key="6">
    <source>
        <dbReference type="EMBL" id="EFV42901.2"/>
    </source>
</evidence>
<dbReference type="GeneID" id="78087605"/>
<evidence type="ECO:0000256" key="1">
    <source>
        <dbReference type="ARBA" id="ARBA00023015"/>
    </source>
</evidence>